<organism evidence="1">
    <name type="scientific">viral metagenome</name>
    <dbReference type="NCBI Taxonomy" id="1070528"/>
    <lineage>
        <taxon>unclassified sequences</taxon>
        <taxon>metagenomes</taxon>
        <taxon>organismal metagenomes</taxon>
    </lineage>
</organism>
<dbReference type="EMBL" id="MN740631">
    <property type="protein sequence ID" value="QHU36773.1"/>
    <property type="molecule type" value="Genomic_DNA"/>
</dbReference>
<name>A0A6C0M2Q8_9ZZZZ</name>
<reference evidence="1" key="1">
    <citation type="journal article" date="2020" name="Nature">
        <title>Giant virus diversity and host interactions through global metagenomics.</title>
        <authorList>
            <person name="Schulz F."/>
            <person name="Roux S."/>
            <person name="Paez-Espino D."/>
            <person name="Jungbluth S."/>
            <person name="Walsh D.A."/>
            <person name="Denef V.J."/>
            <person name="McMahon K.D."/>
            <person name="Konstantinidis K.T."/>
            <person name="Eloe-Fadrosh E.A."/>
            <person name="Kyrpides N.C."/>
            <person name="Woyke T."/>
        </authorList>
    </citation>
    <scope>NUCLEOTIDE SEQUENCE</scope>
    <source>
        <strain evidence="1">GVMAG-S-1035124-57</strain>
    </source>
</reference>
<protein>
    <submittedName>
        <fullName evidence="1">Uncharacterized protein</fullName>
    </submittedName>
</protein>
<proteinExistence type="predicted"/>
<dbReference type="AlphaFoldDB" id="A0A6C0M2Q8"/>
<accession>A0A6C0M2Q8</accession>
<evidence type="ECO:0000313" key="1">
    <source>
        <dbReference type="EMBL" id="QHU36773.1"/>
    </source>
</evidence>
<sequence length="163" mass="18533">MSFLIFLNQFNTNNVYLEPATVNAIPHAIPHDAKFYRITYSTPRISLNPVGCVVHLVPTKITQHYNHKWSIQFDASHPVNAGIIDQFRKIETDIVNKFMHSGLVDKRQCVFANGLTEGMIKTDYDADVPSGFASLSESQFVLYITGVWESQTEYGISCRFAKW</sequence>